<evidence type="ECO:0000259" key="2">
    <source>
        <dbReference type="Pfam" id="PF20789"/>
    </source>
</evidence>
<evidence type="ECO:0000313" key="4">
    <source>
        <dbReference type="Proteomes" id="UP001233164"/>
    </source>
</evidence>
<dbReference type="Gene3D" id="3.10.129.10">
    <property type="entry name" value="Hotdog Thioesterase"/>
    <property type="match status" value="1"/>
</dbReference>
<dbReference type="EMBL" id="JAUBOF010000111">
    <property type="protein sequence ID" value="MDM7490887.1"/>
    <property type="molecule type" value="Genomic_DNA"/>
</dbReference>
<evidence type="ECO:0000259" key="1">
    <source>
        <dbReference type="Pfam" id="PF13622"/>
    </source>
</evidence>
<dbReference type="Proteomes" id="UP001233164">
    <property type="component" value="Unassembled WGS sequence"/>
</dbReference>
<proteinExistence type="predicted"/>
<name>A0ABT7RTD2_9NOCA</name>
<reference evidence="3 4" key="1">
    <citation type="submission" date="2023-06" db="EMBL/GenBank/DDBJ databases">
        <title>Rhodococcus indonesiensis sp. nov a new member of the Rhodococcus ruber lineage isolated from a sediment of neutral hot spring.</title>
        <authorList>
            <person name="Kusuma A.B."/>
            <person name="Fenylestari G."/>
            <person name="Ammar F."/>
            <person name="Nouioui I."/>
            <person name="Goodfellow M."/>
        </authorList>
    </citation>
    <scope>NUCLEOTIDE SEQUENCE [LARGE SCALE GENOMIC DNA]</scope>
    <source>
        <strain evidence="3 4">CSLK01-03</strain>
    </source>
</reference>
<dbReference type="Pfam" id="PF20789">
    <property type="entry name" value="4HBT_3C"/>
    <property type="match status" value="1"/>
</dbReference>
<organism evidence="3 4">
    <name type="scientific">Rhodococcus indonesiensis</name>
    <dbReference type="NCBI Taxonomy" id="3055869"/>
    <lineage>
        <taxon>Bacteria</taxon>
        <taxon>Bacillati</taxon>
        <taxon>Actinomycetota</taxon>
        <taxon>Actinomycetes</taxon>
        <taxon>Mycobacteriales</taxon>
        <taxon>Nocardiaceae</taxon>
        <taxon>Rhodococcus</taxon>
    </lineage>
</organism>
<dbReference type="InterPro" id="IPR029069">
    <property type="entry name" value="HotDog_dom_sf"/>
</dbReference>
<evidence type="ECO:0000313" key="3">
    <source>
        <dbReference type="EMBL" id="MDM7490887.1"/>
    </source>
</evidence>
<dbReference type="RefSeq" id="WP_289381376.1">
    <property type="nucleotide sequence ID" value="NZ_JAUBOF010000111.1"/>
</dbReference>
<gene>
    <name evidence="3" type="ORF">QT969_21610</name>
</gene>
<accession>A0ABT7RTD2</accession>
<sequence>MTETPIDPSASATGPRAGRGCYRLAAAETAADGTTWETFTPSVHVGSPWGPGIQHGGPVAGLLARSMELCRPRERTRMSRLTVEILGPVPLSTLQSRVWVERPGRKIELLAGELCAAHADGRTQPVARARAWRLATHTTEDVAHHADARLPFPDRIGTKDIPTYPLPDSWRTGFTDALDWQVISPIGARHTPTAAWMRLTQPLVANESTSAFARTVAVADIANGLGARLDPHEWTFLNTELSVHLFEPPEGTWIGLECESSIGRDGIAMSSGVIHTPDGPVGRVIQNVLVEKRTDPVVTPLRSTTR</sequence>
<dbReference type="InterPro" id="IPR049449">
    <property type="entry name" value="TesB_ACOT8-like_N"/>
</dbReference>
<feature type="domain" description="Acyl-CoA thioesterase-like N-terminal HotDog" evidence="1">
    <location>
        <begin position="47"/>
        <end position="133"/>
    </location>
</feature>
<dbReference type="Pfam" id="PF13622">
    <property type="entry name" value="4HBT_3"/>
    <property type="match status" value="1"/>
</dbReference>
<dbReference type="SUPFAM" id="SSF54637">
    <property type="entry name" value="Thioesterase/thiol ester dehydrase-isomerase"/>
    <property type="match status" value="2"/>
</dbReference>
<protein>
    <submittedName>
        <fullName evidence="3">Thioesterase family protein</fullName>
    </submittedName>
</protein>
<feature type="domain" description="Acyl-CoA thioesterase-like C-terminal" evidence="2">
    <location>
        <begin position="160"/>
        <end position="290"/>
    </location>
</feature>
<keyword evidence="4" id="KW-1185">Reference proteome</keyword>
<comment type="caution">
    <text evidence="3">The sequence shown here is derived from an EMBL/GenBank/DDBJ whole genome shotgun (WGS) entry which is preliminary data.</text>
</comment>
<dbReference type="InterPro" id="IPR049450">
    <property type="entry name" value="ACOT8-like_C"/>
</dbReference>